<protein>
    <submittedName>
        <fullName evidence="1">Uncharacterized protein</fullName>
    </submittedName>
</protein>
<proteinExistence type="predicted"/>
<name>S4PK75_9NEOP</name>
<dbReference type="EMBL" id="GAIX01002327">
    <property type="protein sequence ID" value="JAA90233.1"/>
    <property type="molecule type" value="Transcribed_RNA"/>
</dbReference>
<accession>S4PK75</accession>
<evidence type="ECO:0000313" key="1">
    <source>
        <dbReference type="EMBL" id="JAA90233.1"/>
    </source>
</evidence>
<sequence>MARYTGYFINGDSPQANKFFSQFLELCTHLFKVRFIPCSIKLELYHCRYLLDRHMRIYMLFTFIKRL</sequence>
<reference evidence="1" key="2">
    <citation type="submission" date="2013-05" db="EMBL/GenBank/DDBJ databases">
        <authorList>
            <person name="Carter J.-M."/>
            <person name="Baker S.C."/>
            <person name="Pink R."/>
            <person name="Carter D.R.F."/>
            <person name="Collins A."/>
            <person name="Tomlin J."/>
            <person name="Gibbs M."/>
            <person name="Breuker C.J."/>
        </authorList>
    </citation>
    <scope>NUCLEOTIDE SEQUENCE</scope>
    <source>
        <tissue evidence="1">Ovary</tissue>
    </source>
</reference>
<dbReference type="AlphaFoldDB" id="S4PK75"/>
<reference evidence="1" key="1">
    <citation type="journal article" date="2013" name="BMC Genomics">
        <title>Unscrambling butterfly oogenesis.</title>
        <authorList>
            <person name="Carter J.M."/>
            <person name="Baker S.C."/>
            <person name="Pink R."/>
            <person name="Carter D.R."/>
            <person name="Collins A."/>
            <person name="Tomlin J."/>
            <person name="Gibbs M."/>
            <person name="Breuker C.J."/>
        </authorList>
    </citation>
    <scope>NUCLEOTIDE SEQUENCE</scope>
    <source>
        <tissue evidence="1">Ovary</tissue>
    </source>
</reference>
<organism evidence="1">
    <name type="scientific">Pararge aegeria</name>
    <name type="common">speckled wood butterfly</name>
    <dbReference type="NCBI Taxonomy" id="116150"/>
    <lineage>
        <taxon>Eukaryota</taxon>
        <taxon>Metazoa</taxon>
        <taxon>Ecdysozoa</taxon>
        <taxon>Arthropoda</taxon>
        <taxon>Hexapoda</taxon>
        <taxon>Insecta</taxon>
        <taxon>Pterygota</taxon>
        <taxon>Neoptera</taxon>
        <taxon>Endopterygota</taxon>
        <taxon>Lepidoptera</taxon>
        <taxon>Glossata</taxon>
        <taxon>Ditrysia</taxon>
        <taxon>Papilionoidea</taxon>
        <taxon>Nymphalidae</taxon>
        <taxon>Satyrinae</taxon>
        <taxon>Satyrini</taxon>
        <taxon>Parargina</taxon>
        <taxon>Pararge</taxon>
    </lineage>
</organism>